<gene>
    <name evidence="10" type="ORF">PHLCEN_2v11198</name>
</gene>
<evidence type="ECO:0000256" key="7">
    <source>
        <dbReference type="ARBA" id="ARBA00022840"/>
    </source>
</evidence>
<evidence type="ECO:0000256" key="3">
    <source>
        <dbReference type="ARBA" id="ARBA00022679"/>
    </source>
</evidence>
<evidence type="ECO:0000256" key="1">
    <source>
        <dbReference type="ARBA" id="ARBA00001946"/>
    </source>
</evidence>
<keyword evidence="3" id="KW-0808">Transferase</keyword>
<dbReference type="AlphaFoldDB" id="A0A2R6NKX8"/>
<comment type="caution">
    <text evidence="10">The sequence shown here is derived from an EMBL/GenBank/DDBJ whole genome shotgun (WGS) entry which is preliminary data.</text>
</comment>
<sequence>MSFVTKVPLSALPLPPHSLVLTKILIPDPHTPSPSEFRKLQLEKPSQQRRARILAPESHFSYVAPFPVPFPFRIEPKEGEEVIDKAALIERWLTEREAVHERSESTIHLKKYYPENRDQHLELVGLSETGLQDCVPHLHVGDAFDVLGSPTLSRSFEDEPDRPESRNEDVAARQELIEILSGHATLMNITEDPEKSWAPWSLRYSGHQFGVWAGQLGDGRAISVREWAIATLSSYWIG</sequence>
<evidence type="ECO:0000256" key="8">
    <source>
        <dbReference type="ARBA" id="ARBA00022842"/>
    </source>
</evidence>
<organism evidence="10 11">
    <name type="scientific">Hermanssonia centrifuga</name>
    <dbReference type="NCBI Taxonomy" id="98765"/>
    <lineage>
        <taxon>Eukaryota</taxon>
        <taxon>Fungi</taxon>
        <taxon>Dikarya</taxon>
        <taxon>Basidiomycota</taxon>
        <taxon>Agaricomycotina</taxon>
        <taxon>Agaricomycetes</taxon>
        <taxon>Polyporales</taxon>
        <taxon>Meruliaceae</taxon>
        <taxon>Hermanssonia</taxon>
    </lineage>
</organism>
<dbReference type="Proteomes" id="UP000186601">
    <property type="component" value="Unassembled WGS sequence"/>
</dbReference>
<comment type="cofactor">
    <cofactor evidence="1">
        <name>Mg(2+)</name>
        <dbReference type="ChEBI" id="CHEBI:18420"/>
    </cofactor>
</comment>
<dbReference type="PANTHER" id="PTHR32057:SF14">
    <property type="entry name" value="PROTEIN ADENYLYLTRANSFERASE SELO, MITOCHONDRIAL"/>
    <property type="match status" value="1"/>
</dbReference>
<dbReference type="OrthoDB" id="10254721at2759"/>
<name>A0A2R6NKX8_9APHY</name>
<keyword evidence="6" id="KW-0547">Nucleotide-binding</keyword>
<proteinExistence type="inferred from homology"/>
<keyword evidence="8" id="KW-0460">Magnesium</keyword>
<evidence type="ECO:0000256" key="9">
    <source>
        <dbReference type="ARBA" id="ARBA00031547"/>
    </source>
</evidence>
<evidence type="ECO:0000256" key="5">
    <source>
        <dbReference type="ARBA" id="ARBA00022723"/>
    </source>
</evidence>
<dbReference type="GO" id="GO:0005524">
    <property type="term" value="F:ATP binding"/>
    <property type="evidence" value="ECO:0007669"/>
    <property type="project" value="UniProtKB-KW"/>
</dbReference>
<evidence type="ECO:0000256" key="6">
    <source>
        <dbReference type="ARBA" id="ARBA00022741"/>
    </source>
</evidence>
<comment type="similarity">
    <text evidence="2">Belongs to the SELO family.</text>
</comment>
<evidence type="ECO:0000256" key="4">
    <source>
        <dbReference type="ARBA" id="ARBA00022695"/>
    </source>
</evidence>
<dbReference type="STRING" id="98765.A0A2R6NKX8"/>
<dbReference type="InterPro" id="IPR003846">
    <property type="entry name" value="SelO"/>
</dbReference>
<protein>
    <recommendedName>
        <fullName evidence="9">Selenoprotein O</fullName>
    </recommendedName>
</protein>
<dbReference type="GO" id="GO:0046872">
    <property type="term" value="F:metal ion binding"/>
    <property type="evidence" value="ECO:0007669"/>
    <property type="project" value="UniProtKB-KW"/>
</dbReference>
<evidence type="ECO:0000313" key="10">
    <source>
        <dbReference type="EMBL" id="PSR72961.1"/>
    </source>
</evidence>
<dbReference type="Pfam" id="PF02696">
    <property type="entry name" value="SelO"/>
    <property type="match status" value="1"/>
</dbReference>
<keyword evidence="5" id="KW-0479">Metal-binding</keyword>
<reference evidence="10 11" key="1">
    <citation type="submission" date="2018-02" db="EMBL/GenBank/DDBJ databases">
        <title>Genome sequence of the basidiomycete white-rot fungus Phlebia centrifuga.</title>
        <authorList>
            <person name="Granchi Z."/>
            <person name="Peng M."/>
            <person name="de Vries R.P."/>
            <person name="Hilden K."/>
            <person name="Makela M.R."/>
            <person name="Grigoriev I."/>
            <person name="Riley R."/>
        </authorList>
    </citation>
    <scope>NUCLEOTIDE SEQUENCE [LARGE SCALE GENOMIC DNA]</scope>
    <source>
        <strain evidence="10 11">FBCC195</strain>
    </source>
</reference>
<accession>A0A2R6NKX8</accession>
<keyword evidence="11" id="KW-1185">Reference proteome</keyword>
<dbReference type="GO" id="GO:0070733">
    <property type="term" value="F:AMPylase activity"/>
    <property type="evidence" value="ECO:0007669"/>
    <property type="project" value="TreeGrafter"/>
</dbReference>
<dbReference type="GO" id="GO:0005739">
    <property type="term" value="C:mitochondrion"/>
    <property type="evidence" value="ECO:0007669"/>
    <property type="project" value="TreeGrafter"/>
</dbReference>
<dbReference type="PANTHER" id="PTHR32057">
    <property type="entry name" value="PROTEIN ADENYLYLTRANSFERASE SELO, MITOCHONDRIAL"/>
    <property type="match status" value="1"/>
</dbReference>
<dbReference type="EMBL" id="MLYV02001124">
    <property type="protein sequence ID" value="PSR72961.1"/>
    <property type="molecule type" value="Genomic_DNA"/>
</dbReference>
<keyword evidence="7" id="KW-0067">ATP-binding</keyword>
<keyword evidence="4" id="KW-0548">Nucleotidyltransferase</keyword>
<evidence type="ECO:0000313" key="11">
    <source>
        <dbReference type="Proteomes" id="UP000186601"/>
    </source>
</evidence>
<evidence type="ECO:0000256" key="2">
    <source>
        <dbReference type="ARBA" id="ARBA00009747"/>
    </source>
</evidence>